<feature type="compositionally biased region" description="Polar residues" evidence="1">
    <location>
        <begin position="131"/>
        <end position="145"/>
    </location>
</feature>
<dbReference type="Proteomes" id="UP000289738">
    <property type="component" value="Chromosome B08"/>
</dbReference>
<feature type="compositionally biased region" description="Acidic residues" evidence="1">
    <location>
        <begin position="13"/>
        <end position="34"/>
    </location>
</feature>
<feature type="region of interest" description="Disordered" evidence="1">
    <location>
        <begin position="1"/>
        <end position="67"/>
    </location>
</feature>
<dbReference type="EMBL" id="SDMP01000018">
    <property type="protein sequence ID" value="RYQ96946.1"/>
    <property type="molecule type" value="Genomic_DNA"/>
</dbReference>
<dbReference type="AlphaFoldDB" id="A0A444Y507"/>
<feature type="region of interest" description="Disordered" evidence="1">
    <location>
        <begin position="90"/>
        <end position="154"/>
    </location>
</feature>
<evidence type="ECO:0000313" key="2">
    <source>
        <dbReference type="EMBL" id="RYQ96946.1"/>
    </source>
</evidence>
<sequence length="215" mass="23869">MVFRKRKKIVDDSSSESESESDDEILEVNLESENDPILQTQTNQSSVNKPSDSMLEVEEESFTDPAQQQMIIVRKEIHSQSEPLEIVPLQMCMPPLETRPPSPVENEPTPQKSPSEKIKEQTVKGTPQPHQPTNGTPAVSVSPSKIQPPPQATAALMMMARTTYVPKEFLAPSFSLGLTDSSQEETVTQEGRAGSQKEKNQESPIQVEDLEELVE</sequence>
<proteinExistence type="predicted"/>
<name>A0A444Y507_ARAHY</name>
<feature type="compositionally biased region" description="Polar residues" evidence="1">
    <location>
        <begin position="37"/>
        <end position="51"/>
    </location>
</feature>
<accession>A0A444Y507</accession>
<keyword evidence="3" id="KW-1185">Reference proteome</keyword>
<gene>
    <name evidence="2" type="ORF">Ahy_B08g092896</name>
</gene>
<protein>
    <submittedName>
        <fullName evidence="2">Uncharacterized protein</fullName>
    </submittedName>
</protein>
<reference evidence="2 3" key="1">
    <citation type="submission" date="2019-01" db="EMBL/GenBank/DDBJ databases">
        <title>Sequencing of cultivated peanut Arachis hypogaea provides insights into genome evolution and oil improvement.</title>
        <authorList>
            <person name="Chen X."/>
        </authorList>
    </citation>
    <scope>NUCLEOTIDE SEQUENCE [LARGE SCALE GENOMIC DNA]</scope>
    <source>
        <strain evidence="3">cv. Fuhuasheng</strain>
        <tissue evidence="2">Leaves</tissue>
    </source>
</reference>
<evidence type="ECO:0000256" key="1">
    <source>
        <dbReference type="SAM" id="MobiDB-lite"/>
    </source>
</evidence>
<feature type="compositionally biased region" description="Polar residues" evidence="1">
    <location>
        <begin position="176"/>
        <end position="189"/>
    </location>
</feature>
<feature type="region of interest" description="Disordered" evidence="1">
    <location>
        <begin position="176"/>
        <end position="215"/>
    </location>
</feature>
<comment type="caution">
    <text evidence="2">The sequence shown here is derived from an EMBL/GenBank/DDBJ whole genome shotgun (WGS) entry which is preliminary data.</text>
</comment>
<evidence type="ECO:0000313" key="3">
    <source>
        <dbReference type="Proteomes" id="UP000289738"/>
    </source>
</evidence>
<organism evidence="2 3">
    <name type="scientific">Arachis hypogaea</name>
    <name type="common">Peanut</name>
    <dbReference type="NCBI Taxonomy" id="3818"/>
    <lineage>
        <taxon>Eukaryota</taxon>
        <taxon>Viridiplantae</taxon>
        <taxon>Streptophyta</taxon>
        <taxon>Embryophyta</taxon>
        <taxon>Tracheophyta</taxon>
        <taxon>Spermatophyta</taxon>
        <taxon>Magnoliopsida</taxon>
        <taxon>eudicotyledons</taxon>
        <taxon>Gunneridae</taxon>
        <taxon>Pentapetalae</taxon>
        <taxon>rosids</taxon>
        <taxon>fabids</taxon>
        <taxon>Fabales</taxon>
        <taxon>Fabaceae</taxon>
        <taxon>Papilionoideae</taxon>
        <taxon>50 kb inversion clade</taxon>
        <taxon>dalbergioids sensu lato</taxon>
        <taxon>Dalbergieae</taxon>
        <taxon>Pterocarpus clade</taxon>
        <taxon>Arachis</taxon>
    </lineage>
</organism>